<feature type="region of interest" description="Disordered" evidence="1">
    <location>
        <begin position="243"/>
        <end position="273"/>
    </location>
</feature>
<evidence type="ECO:0000313" key="3">
    <source>
        <dbReference type="Proteomes" id="UP001255856"/>
    </source>
</evidence>
<feature type="compositionally biased region" description="Basic and acidic residues" evidence="1">
    <location>
        <begin position="170"/>
        <end position="186"/>
    </location>
</feature>
<keyword evidence="3" id="KW-1185">Reference proteome</keyword>
<dbReference type="Proteomes" id="UP001255856">
    <property type="component" value="Unassembled WGS sequence"/>
</dbReference>
<proteinExistence type="predicted"/>
<reference evidence="2" key="1">
    <citation type="submission" date="2021-01" db="EMBL/GenBank/DDBJ databases">
        <authorList>
            <person name="Eckstrom K.M.E."/>
        </authorList>
    </citation>
    <scope>NUCLEOTIDE SEQUENCE</scope>
    <source>
        <strain evidence="2">UVCC 0001</strain>
    </source>
</reference>
<feature type="region of interest" description="Disordered" evidence="1">
    <location>
        <begin position="167"/>
        <end position="197"/>
    </location>
</feature>
<dbReference type="EMBL" id="JASFZW010000004">
    <property type="protein sequence ID" value="KAK2078612.1"/>
    <property type="molecule type" value="Genomic_DNA"/>
</dbReference>
<evidence type="ECO:0000256" key="1">
    <source>
        <dbReference type="SAM" id="MobiDB-lite"/>
    </source>
</evidence>
<comment type="caution">
    <text evidence="2">The sequence shown here is derived from an EMBL/GenBank/DDBJ whole genome shotgun (WGS) entry which is preliminary data.</text>
</comment>
<name>A0AAD9IMB7_PROWI</name>
<gene>
    <name evidence="2" type="ORF">QBZ16_003452</name>
</gene>
<protein>
    <submittedName>
        <fullName evidence="2">Uncharacterized protein</fullName>
    </submittedName>
</protein>
<accession>A0AAD9IMB7</accession>
<feature type="compositionally biased region" description="Low complexity" evidence="1">
    <location>
        <begin position="58"/>
        <end position="70"/>
    </location>
</feature>
<sequence>MCVDVLTRAASKYSSGLTIPGEDIPRPQSRESASGPQYQPPPPVLTARPAHVAPLQQPEPAAESPVVPEVLKGGVPSPAAGSLRDIEAESPTRSPAPSAVFEPSPVASPPNSPRPLGEYVAAEEARWEDVGPGGPWPRACRAPTRCLEVHAGAAIAGPFDRPPLALEAAAEEHLDEHPPFEAHTPEQPDSPEPEERQLAAVEDAREISFAFDAQKGRIAAGPGVVLEGGASHFQEPLAALHEEEAAPSEEQARQDELPSAHRPSLQGPASLSLRKPVPVDRLLQDRIDHMAQVPFGGAHLNEALHENGHVLKIFVKELHRLVPRDPEAELPSRQAVTNVYAAMERLCIGALAMLREAP</sequence>
<feature type="compositionally biased region" description="Basic and acidic residues" evidence="1">
    <location>
        <begin position="243"/>
        <end position="259"/>
    </location>
</feature>
<dbReference type="AlphaFoldDB" id="A0AAD9IMB7"/>
<feature type="region of interest" description="Disordered" evidence="1">
    <location>
        <begin position="12"/>
        <end position="116"/>
    </location>
</feature>
<organism evidence="2 3">
    <name type="scientific">Prototheca wickerhamii</name>
    <dbReference type="NCBI Taxonomy" id="3111"/>
    <lineage>
        <taxon>Eukaryota</taxon>
        <taxon>Viridiplantae</taxon>
        <taxon>Chlorophyta</taxon>
        <taxon>core chlorophytes</taxon>
        <taxon>Trebouxiophyceae</taxon>
        <taxon>Chlorellales</taxon>
        <taxon>Chlorellaceae</taxon>
        <taxon>Prototheca</taxon>
    </lineage>
</organism>
<evidence type="ECO:0000313" key="2">
    <source>
        <dbReference type="EMBL" id="KAK2078612.1"/>
    </source>
</evidence>